<name>A0ABQ3GEL8_9MICC</name>
<dbReference type="EMBL" id="BMXK01000004">
    <property type="protein sequence ID" value="GHD03647.1"/>
    <property type="molecule type" value="Genomic_DNA"/>
</dbReference>
<gene>
    <name evidence="2" type="ORF">GCM10008096_09900</name>
</gene>
<dbReference type="Gene3D" id="3.30.2010.10">
    <property type="entry name" value="Metalloproteases ('zincins'), catalytic domain"/>
    <property type="match status" value="1"/>
</dbReference>
<dbReference type="GO" id="GO:0016787">
    <property type="term" value="F:hydrolase activity"/>
    <property type="evidence" value="ECO:0007669"/>
    <property type="project" value="UniProtKB-KW"/>
</dbReference>
<keyword evidence="2" id="KW-0378">Hydrolase</keyword>
<dbReference type="Proteomes" id="UP000642819">
    <property type="component" value="Unassembled WGS sequence"/>
</dbReference>
<reference evidence="3" key="1">
    <citation type="journal article" date="2019" name="Int. J. Syst. Evol. Microbiol.">
        <title>The Global Catalogue of Microorganisms (GCM) 10K type strain sequencing project: providing services to taxonomists for standard genome sequencing and annotation.</title>
        <authorList>
            <consortium name="The Broad Institute Genomics Platform"/>
            <consortium name="The Broad Institute Genome Sequencing Center for Infectious Disease"/>
            <person name="Wu L."/>
            <person name="Ma J."/>
        </authorList>
    </citation>
    <scope>NUCLEOTIDE SEQUENCE [LARGE SCALE GENOMIC DNA]</scope>
    <source>
        <strain evidence="3">KCTC 19466</strain>
    </source>
</reference>
<dbReference type="CDD" id="cd07344">
    <property type="entry name" value="M48_yhfN_like"/>
    <property type="match status" value="1"/>
</dbReference>
<protein>
    <submittedName>
        <fullName evidence="2">Metal-dependent hydrolase</fullName>
    </submittedName>
</protein>
<keyword evidence="3" id="KW-1185">Reference proteome</keyword>
<accession>A0ABQ3GEL8</accession>
<dbReference type="RefSeq" id="WP_189349033.1">
    <property type="nucleotide sequence ID" value="NZ_BMXK01000004.1"/>
</dbReference>
<evidence type="ECO:0000259" key="1">
    <source>
        <dbReference type="Pfam" id="PF01863"/>
    </source>
</evidence>
<feature type="domain" description="YgjP-like metallopeptidase" evidence="1">
    <location>
        <begin position="90"/>
        <end position="162"/>
    </location>
</feature>
<comment type="caution">
    <text evidence="2">The sequence shown here is derived from an EMBL/GenBank/DDBJ whole genome shotgun (WGS) entry which is preliminary data.</text>
</comment>
<dbReference type="PANTHER" id="PTHR30399:SF1">
    <property type="entry name" value="UTP PYROPHOSPHATASE"/>
    <property type="match status" value="1"/>
</dbReference>
<dbReference type="Pfam" id="PF01863">
    <property type="entry name" value="YgjP-like"/>
    <property type="match status" value="1"/>
</dbReference>
<sequence>MAMKVLREFDATDGTRVRLVSSTRRTKSVGGKWEGDGVVITVPDWMDAGTQAKHAESLVRKMQLKRRRSRPLAGDADLAARAAALDARYLGAEARPVSVRWVTNQNQRWASATRSEKSIRLSHRLQKMPVWVQDAVLVHELAHLIADDGHGPKFQALTGRYARMKEADAFLAGASFAWENTDDA</sequence>
<proteinExistence type="predicted"/>
<evidence type="ECO:0000313" key="2">
    <source>
        <dbReference type="EMBL" id="GHD03647.1"/>
    </source>
</evidence>
<evidence type="ECO:0000313" key="3">
    <source>
        <dbReference type="Proteomes" id="UP000642819"/>
    </source>
</evidence>
<dbReference type="InterPro" id="IPR002725">
    <property type="entry name" value="YgjP-like_metallopeptidase"/>
</dbReference>
<organism evidence="2 3">
    <name type="scientific">Zhihengliuella salsuginis</name>
    <dbReference type="NCBI Taxonomy" id="578222"/>
    <lineage>
        <taxon>Bacteria</taxon>
        <taxon>Bacillati</taxon>
        <taxon>Actinomycetota</taxon>
        <taxon>Actinomycetes</taxon>
        <taxon>Micrococcales</taxon>
        <taxon>Micrococcaceae</taxon>
        <taxon>Zhihengliuella</taxon>
    </lineage>
</organism>
<dbReference type="InterPro" id="IPR053136">
    <property type="entry name" value="UTP_pyrophosphatase-like"/>
</dbReference>
<dbReference type="PANTHER" id="PTHR30399">
    <property type="entry name" value="UNCHARACTERIZED PROTEIN YGJP"/>
    <property type="match status" value="1"/>
</dbReference>